<dbReference type="InterPro" id="IPR039537">
    <property type="entry name" value="Retrotran_Ty1/copia-like"/>
</dbReference>
<dbReference type="Pfam" id="PF22936">
    <property type="entry name" value="Pol_BBD"/>
    <property type="match status" value="1"/>
</dbReference>
<keyword evidence="4" id="KW-0378">Hydrolase</keyword>
<keyword evidence="2" id="KW-0479">Metal-binding</keyword>
<dbReference type="Gene3D" id="3.30.420.10">
    <property type="entry name" value="Ribonuclease H-like superfamily/Ribonuclease H"/>
    <property type="match status" value="1"/>
</dbReference>
<dbReference type="PROSITE" id="PS50994">
    <property type="entry name" value="INTEGRASE"/>
    <property type="match status" value="1"/>
</dbReference>
<evidence type="ECO:0000256" key="3">
    <source>
        <dbReference type="ARBA" id="ARBA00022750"/>
    </source>
</evidence>
<dbReference type="EnsemblMetazoa" id="ENSAATROPT015235">
    <property type="protein sequence ID" value="ENSAATROPP013682"/>
    <property type="gene ID" value="ENSAATROPG012403"/>
</dbReference>
<feature type="compositionally biased region" description="Acidic residues" evidence="6">
    <location>
        <begin position="730"/>
        <end position="743"/>
    </location>
</feature>
<evidence type="ECO:0000313" key="10">
    <source>
        <dbReference type="Proteomes" id="UP000075880"/>
    </source>
</evidence>
<feature type="domain" description="Integrase catalytic" evidence="8">
    <location>
        <begin position="455"/>
        <end position="630"/>
    </location>
</feature>
<dbReference type="InterPro" id="IPR036875">
    <property type="entry name" value="Znf_CCHC_sf"/>
</dbReference>
<keyword evidence="5" id="KW-0862">Zinc</keyword>
<dbReference type="CDD" id="cd09272">
    <property type="entry name" value="RNase_HI_RT_Ty1"/>
    <property type="match status" value="1"/>
</dbReference>
<name>A0AAG5DB46_ANOAO</name>
<dbReference type="EnsemblMetazoa" id="ENSAATROPT008882">
    <property type="protein sequence ID" value="ENSAATROPP008019"/>
    <property type="gene ID" value="ENSAATROPG007241"/>
</dbReference>
<dbReference type="Proteomes" id="UP000075880">
    <property type="component" value="Unassembled WGS sequence"/>
</dbReference>
<dbReference type="InterPro" id="IPR054722">
    <property type="entry name" value="PolX-like_BBD"/>
</dbReference>
<evidence type="ECO:0000256" key="6">
    <source>
        <dbReference type="SAM" id="MobiDB-lite"/>
    </source>
</evidence>
<dbReference type="InterPro" id="IPR043502">
    <property type="entry name" value="DNA/RNA_pol_sf"/>
</dbReference>
<dbReference type="GO" id="GO:0071897">
    <property type="term" value="P:DNA biosynthetic process"/>
    <property type="evidence" value="ECO:0007669"/>
    <property type="project" value="UniProtKB-ARBA"/>
</dbReference>
<dbReference type="EnsemblMetazoa" id="ENSAATROPT007714">
    <property type="protein sequence ID" value="ENSAATROPP006922"/>
    <property type="gene ID" value="ENSAATROPG006284"/>
</dbReference>
<dbReference type="GO" id="GO:0006508">
    <property type="term" value="P:proteolysis"/>
    <property type="evidence" value="ECO:0007669"/>
    <property type="project" value="UniProtKB-KW"/>
</dbReference>
<dbReference type="EnsemblMetazoa" id="ENSAATROPT008126">
    <property type="protein sequence ID" value="ENSAATROPP007298"/>
    <property type="gene ID" value="ENSAATROPG006613"/>
</dbReference>
<dbReference type="PANTHER" id="PTHR42648:SF28">
    <property type="entry name" value="TRANSPOSON-ENCODED PROTEIN WITH RIBONUCLEASE H-LIKE AND RETROVIRUS ZINC FINGER-LIKE DOMAINS"/>
    <property type="match status" value="1"/>
</dbReference>
<accession>A0AAG5DB46</accession>
<sequence length="1309" mass="148639">MDFSKVGVVRLSNKNYRSWAFKVQMLMMREGTWKYVDPGVAPAPVTPDWTEGDMKARATIALLTEDSQHNLIMAKATAKETWDALKAHHHKATLTGKVALLKEICSANYREGESMEVFLYEMEDLYSRLENAGERLSANMQVAMVLRSLPKSFDALTTALESRSDKELTMDLVRAKLIDESEKLYGEKVQEERVLKAKGDAKPICFFCGQSGHKKRECKKFLSRKNSRDSEDKIETRNRPKKDERVKKVRENDARSFTFMIRQPDTRGASCSWLLDSGASSHMCSDISGFTVIEKSLRSNVTVADGSENRVEGVGDCLIRCATENGESIELTLRGVLYVPTLEGNMISIGKLAEKGVRAVFDNTGCKLVYENTVVAIADKASDMYWLRVAQEQVMKSVVKEHTKNCQHTWHRRLGHRDPAILGEMKRRDLVSGLNVVNCGIRWTCECCIECKMARPPFPSVAEKTSKEVLDIIHSDVCGPMEVTTLGGCRYYMTLIDDYSRYTFVYFLKHKSEVESKIREYVKLVQNQFGRKPRIIRSDQGGEYSSKELRKFYVNEGIKVEYTTAYSPQQNGVSERKNRSLSEMGRCMLRDAGMHKKYWAEAINTACYLQNRLPSAAVKSTPFEMWFGRKPEVKHLRLFGCSGYMMIPAAKRSKLDVKAVKMTFVGYSAEHKAYRMLDMSTGQIHISRDVRFIELGDGSKEKLPEQKLGENSEIEWTFNERKSQDEECDANSENDFFDCDEDGGLTRLPRVDNEGDPTSNSGTEIRRSHRKTAGVPPARYAGKVNLAAQIVDEPRTYTEAISGPQSAEWKSAIAEEMQSHRDNGTWELVELPPHRKAIGSKWIFKRKADEDGNIVRYKARLVAQGFTQKFGTDYDLVFAPVVKQITFRTMLVLASRRKMLTKHVDIKTAYLHGVLTEEIFMRQPPGYESGRPNEVCLLRRSIYGLKQAARVWNTKIDDVLKTMGFIQSTADPCLYTRKKANQFLFVLVYVDDVIVICNTEEEFAEVIHVLKLNFTISVMGNLRFFLGIRIRLDDGLYCIDQQAYLERVLERFGMLDAKPSKYPMDPGFLKRKEEIDTRLDSPIAYQSLIGALLYAAVTSRPDISIATAILGRRVQHPSETDWNEARRVLRYLKGTLNHVLYLGGSDQKLECFVDADWAGDESDRKSNSGFVFKFGGGLIGWGCHKQKCVALSSTEAEYVSLAECLQEVKWILKLMADVGEQLVGPVLVHEDNQSCIALTKGDRAERKAKHIDTKFNFVKDMVRDGIVQLQYCATENMQADLLTKPLQAVKLRQHREAIGIKPFSVEEEC</sequence>
<keyword evidence="1" id="KW-0645">Protease</keyword>
<evidence type="ECO:0000256" key="1">
    <source>
        <dbReference type="ARBA" id="ARBA00022670"/>
    </source>
</evidence>
<dbReference type="SUPFAM" id="SSF53098">
    <property type="entry name" value="Ribonuclease H-like"/>
    <property type="match status" value="1"/>
</dbReference>
<dbReference type="Pfam" id="PF25597">
    <property type="entry name" value="SH3_retrovirus"/>
    <property type="match status" value="1"/>
</dbReference>
<evidence type="ECO:0000256" key="4">
    <source>
        <dbReference type="ARBA" id="ARBA00022801"/>
    </source>
</evidence>
<dbReference type="Pfam" id="PF07727">
    <property type="entry name" value="RVT_2"/>
    <property type="match status" value="1"/>
</dbReference>
<dbReference type="GO" id="GO:0042575">
    <property type="term" value="C:DNA polymerase complex"/>
    <property type="evidence" value="ECO:0007669"/>
    <property type="project" value="UniProtKB-ARBA"/>
</dbReference>
<dbReference type="InterPro" id="IPR001878">
    <property type="entry name" value="Znf_CCHC"/>
</dbReference>
<dbReference type="PROSITE" id="PS50158">
    <property type="entry name" value="ZF_CCHC"/>
    <property type="match status" value="1"/>
</dbReference>
<dbReference type="GO" id="GO:0003676">
    <property type="term" value="F:nucleic acid binding"/>
    <property type="evidence" value="ECO:0007669"/>
    <property type="project" value="InterPro"/>
</dbReference>
<dbReference type="InterPro" id="IPR012337">
    <property type="entry name" value="RNaseH-like_sf"/>
</dbReference>
<dbReference type="GO" id="GO:0004190">
    <property type="term" value="F:aspartic-type endopeptidase activity"/>
    <property type="evidence" value="ECO:0007669"/>
    <property type="project" value="UniProtKB-KW"/>
</dbReference>
<keyword evidence="5" id="KW-0863">Zinc-finger</keyword>
<feature type="region of interest" description="Disordered" evidence="6">
    <location>
        <begin position="730"/>
        <end position="776"/>
    </location>
</feature>
<dbReference type="PANTHER" id="PTHR42648">
    <property type="entry name" value="TRANSPOSASE, PUTATIVE-RELATED"/>
    <property type="match status" value="1"/>
</dbReference>
<organism evidence="9 10">
    <name type="scientific">Anopheles atroparvus</name>
    <name type="common">European mosquito</name>
    <dbReference type="NCBI Taxonomy" id="41427"/>
    <lineage>
        <taxon>Eukaryota</taxon>
        <taxon>Metazoa</taxon>
        <taxon>Ecdysozoa</taxon>
        <taxon>Arthropoda</taxon>
        <taxon>Hexapoda</taxon>
        <taxon>Insecta</taxon>
        <taxon>Pterygota</taxon>
        <taxon>Neoptera</taxon>
        <taxon>Endopterygota</taxon>
        <taxon>Diptera</taxon>
        <taxon>Nematocera</taxon>
        <taxon>Culicoidea</taxon>
        <taxon>Culicidae</taxon>
        <taxon>Anophelinae</taxon>
        <taxon>Anopheles</taxon>
    </lineage>
</organism>
<dbReference type="SUPFAM" id="SSF57756">
    <property type="entry name" value="Retrovirus zinc finger-like domains"/>
    <property type="match status" value="1"/>
</dbReference>
<dbReference type="InterPro" id="IPR013103">
    <property type="entry name" value="RVT_2"/>
</dbReference>
<dbReference type="InterPro" id="IPR036397">
    <property type="entry name" value="RNaseH_sf"/>
</dbReference>
<dbReference type="Pfam" id="PF00098">
    <property type="entry name" value="zf-CCHC"/>
    <property type="match status" value="1"/>
</dbReference>
<dbReference type="Pfam" id="PF00665">
    <property type="entry name" value="rve"/>
    <property type="match status" value="1"/>
</dbReference>
<dbReference type="Pfam" id="PF14223">
    <property type="entry name" value="Retrotran_gag_2"/>
    <property type="match status" value="1"/>
</dbReference>
<feature type="region of interest" description="Disordered" evidence="6">
    <location>
        <begin position="229"/>
        <end position="248"/>
    </location>
</feature>
<evidence type="ECO:0000313" key="9">
    <source>
        <dbReference type="EnsemblMetazoa" id="ENSAATROPP008019"/>
    </source>
</evidence>
<keyword evidence="3" id="KW-0064">Aspartyl protease</keyword>
<keyword evidence="10" id="KW-1185">Reference proteome</keyword>
<feature type="domain" description="CCHC-type" evidence="7">
    <location>
        <begin position="205"/>
        <end position="220"/>
    </location>
</feature>
<dbReference type="SMART" id="SM00343">
    <property type="entry name" value="ZnF_C2HC"/>
    <property type="match status" value="1"/>
</dbReference>
<protein>
    <submittedName>
        <fullName evidence="9">Uncharacterized protein</fullName>
    </submittedName>
</protein>
<reference evidence="9" key="2">
    <citation type="submission" date="2024-04" db="UniProtKB">
        <authorList>
            <consortium name="EnsemblMetazoa"/>
        </authorList>
    </citation>
    <scope>IDENTIFICATION</scope>
    <source>
        <strain evidence="9">EBRO</strain>
    </source>
</reference>
<dbReference type="GO" id="GO:0008270">
    <property type="term" value="F:zinc ion binding"/>
    <property type="evidence" value="ECO:0007669"/>
    <property type="project" value="UniProtKB-KW"/>
</dbReference>
<evidence type="ECO:0000256" key="2">
    <source>
        <dbReference type="ARBA" id="ARBA00022723"/>
    </source>
</evidence>
<dbReference type="SUPFAM" id="SSF56672">
    <property type="entry name" value="DNA/RNA polymerases"/>
    <property type="match status" value="1"/>
</dbReference>
<dbReference type="InterPro" id="IPR057670">
    <property type="entry name" value="SH3_retrovirus"/>
</dbReference>
<proteinExistence type="predicted"/>
<evidence type="ECO:0000259" key="7">
    <source>
        <dbReference type="PROSITE" id="PS50158"/>
    </source>
</evidence>
<evidence type="ECO:0000259" key="8">
    <source>
        <dbReference type="PROSITE" id="PS50994"/>
    </source>
</evidence>
<dbReference type="InterPro" id="IPR001584">
    <property type="entry name" value="Integrase_cat-core"/>
</dbReference>
<reference evidence="10" key="1">
    <citation type="submission" date="2021-09" db="EMBL/GenBank/DDBJ databases">
        <authorList>
            <consortium name="Infravec"/>
            <person name="Campbell I L."/>
            <person name="Maslen G."/>
            <person name="Yates A."/>
        </authorList>
    </citation>
    <scope>NUCLEOTIDE SEQUENCE [LARGE SCALE GENOMIC DNA]</scope>
    <source>
        <strain evidence="10">Infravec2 EBRE</strain>
    </source>
</reference>
<dbReference type="GO" id="GO:0015074">
    <property type="term" value="P:DNA integration"/>
    <property type="evidence" value="ECO:0007669"/>
    <property type="project" value="InterPro"/>
</dbReference>
<evidence type="ECO:0000256" key="5">
    <source>
        <dbReference type="PROSITE-ProRule" id="PRU00047"/>
    </source>
</evidence>